<accession>A0AA41FHW1</accession>
<sequence>MQKVIDNAVLKRTQEMEKNRKAYAEAEEWFRDTGNDRYFNKMNKLEAECDERIRT</sequence>
<dbReference type="AlphaFoldDB" id="A0AA41FHW1"/>
<proteinExistence type="predicted"/>
<evidence type="ECO:0000313" key="2">
    <source>
        <dbReference type="Proteomes" id="UP000708338"/>
    </source>
</evidence>
<dbReference type="RefSeq" id="WP_166436664.1">
    <property type="nucleotide sequence ID" value="NZ_CABJDD010000024.1"/>
</dbReference>
<gene>
    <name evidence="1" type="ORF">GPL26_18935</name>
</gene>
<name>A0AA41FHW1_9FIRM</name>
<organism evidence="1 2">
    <name type="scientific">Enterocloster citroniae</name>
    <dbReference type="NCBI Taxonomy" id="358743"/>
    <lineage>
        <taxon>Bacteria</taxon>
        <taxon>Bacillati</taxon>
        <taxon>Bacillota</taxon>
        <taxon>Clostridia</taxon>
        <taxon>Lachnospirales</taxon>
        <taxon>Lachnospiraceae</taxon>
        <taxon>Enterocloster</taxon>
    </lineage>
</organism>
<comment type="caution">
    <text evidence="1">The sequence shown here is derived from an EMBL/GenBank/DDBJ whole genome shotgun (WGS) entry which is preliminary data.</text>
</comment>
<evidence type="ECO:0000313" key="1">
    <source>
        <dbReference type="EMBL" id="MBT9811698.1"/>
    </source>
</evidence>
<dbReference type="Proteomes" id="UP000708338">
    <property type="component" value="Unassembled WGS sequence"/>
</dbReference>
<protein>
    <submittedName>
        <fullName evidence="1">Uncharacterized protein</fullName>
    </submittedName>
</protein>
<dbReference type="EMBL" id="WQPS01000029">
    <property type="protein sequence ID" value="MBT9811698.1"/>
    <property type="molecule type" value="Genomic_DNA"/>
</dbReference>
<reference evidence="1" key="1">
    <citation type="journal article" date="2021" name="Gut Microbes">
        <title>A synthetic consortium of 100 gut commensals modulates the composition and function in a colon model of the microbiome of elderly subjects.</title>
        <authorList>
            <person name="Perez M."/>
            <person name="Ntemiri A."/>
            <person name="Tan H."/>
            <person name="Harris H.M.B."/>
            <person name="Roager H.M."/>
            <person name="Ribiere C."/>
            <person name="O'Toole P.W."/>
        </authorList>
    </citation>
    <scope>NUCLEOTIDE SEQUENCE</scope>
    <source>
        <strain evidence="1">MCC335</strain>
    </source>
</reference>